<feature type="non-terminal residue" evidence="1">
    <location>
        <position position="1"/>
    </location>
</feature>
<gene>
    <name evidence="1" type="ORF">RPERSI_LOCUS27402</name>
</gene>
<reference evidence="1" key="1">
    <citation type="submission" date="2021-06" db="EMBL/GenBank/DDBJ databases">
        <authorList>
            <person name="Kallberg Y."/>
            <person name="Tangrot J."/>
            <person name="Rosling A."/>
        </authorList>
    </citation>
    <scope>NUCLEOTIDE SEQUENCE</scope>
    <source>
        <strain evidence="1">MA461A</strain>
    </source>
</reference>
<evidence type="ECO:0000313" key="1">
    <source>
        <dbReference type="EMBL" id="CAG8829078.1"/>
    </source>
</evidence>
<sequence>RVEKKELADGTITDFITYYRQYHKGLERGDRVLIFSFSQFDE</sequence>
<protein>
    <submittedName>
        <fullName evidence="1">30337_t:CDS:1</fullName>
    </submittedName>
</protein>
<organism evidence="1 2">
    <name type="scientific">Racocetra persica</name>
    <dbReference type="NCBI Taxonomy" id="160502"/>
    <lineage>
        <taxon>Eukaryota</taxon>
        <taxon>Fungi</taxon>
        <taxon>Fungi incertae sedis</taxon>
        <taxon>Mucoromycota</taxon>
        <taxon>Glomeromycotina</taxon>
        <taxon>Glomeromycetes</taxon>
        <taxon>Diversisporales</taxon>
        <taxon>Gigasporaceae</taxon>
        <taxon>Racocetra</taxon>
    </lineage>
</organism>
<name>A0ACA9S636_9GLOM</name>
<comment type="caution">
    <text evidence="1">The sequence shown here is derived from an EMBL/GenBank/DDBJ whole genome shotgun (WGS) entry which is preliminary data.</text>
</comment>
<keyword evidence="2" id="KW-1185">Reference proteome</keyword>
<evidence type="ECO:0000313" key="2">
    <source>
        <dbReference type="Proteomes" id="UP000789920"/>
    </source>
</evidence>
<proteinExistence type="predicted"/>
<dbReference type="EMBL" id="CAJVQC010096605">
    <property type="protein sequence ID" value="CAG8829078.1"/>
    <property type="molecule type" value="Genomic_DNA"/>
</dbReference>
<dbReference type="Proteomes" id="UP000789920">
    <property type="component" value="Unassembled WGS sequence"/>
</dbReference>
<accession>A0ACA9S636</accession>